<gene>
    <name evidence="2" type="ORF">EWM57_00520</name>
</gene>
<sequence length="311" mass="33882">MAQRYALYFLFMLASLPALAQRPKPAAATLPPVDTVYFDRDWERTETLEEVAYARIARHDAAGKTIGTVRDYFYPSWKKQWEGKMAAENPDKPTGLCCGWHENGQVSFRGTYVNGVQQADFRSWHDDGREIKCASQLQDALPLSNATIHCSNCMHTSRKVFTVDLPVGTVGIVYKLDVRDEGQPPISWSTALAVAAVAAVAGSGGAAAPALLSTAATALTKQGNNAPPTVSTKCHWYITPDESAAQQFLATKGTITRDKMCFRAAENTPQETRPLALPAGTRRLYVCVNNDNYTTDATATLSVTALVQTCQ</sequence>
<feature type="chain" id="PRO_5020508907" evidence="1">
    <location>
        <begin position="21"/>
        <end position="311"/>
    </location>
</feature>
<reference evidence="2 3" key="1">
    <citation type="submission" date="2019-02" db="EMBL/GenBank/DDBJ databases">
        <title>Bacterial novel species isolated from soil.</title>
        <authorList>
            <person name="Jung H.-Y."/>
        </authorList>
    </citation>
    <scope>NUCLEOTIDE SEQUENCE [LARGE SCALE GENOMIC DNA]</scope>
    <source>
        <strain evidence="2 3">1-3-3-3</strain>
    </source>
</reference>
<accession>A0A4Q5LGI2</accession>
<dbReference type="OrthoDB" id="830908at2"/>
<comment type="caution">
    <text evidence="2">The sequence shown here is derived from an EMBL/GenBank/DDBJ whole genome shotgun (WGS) entry which is preliminary data.</text>
</comment>
<dbReference type="RefSeq" id="WP_129919178.1">
    <property type="nucleotide sequence ID" value="NZ_SEWE01000001.1"/>
</dbReference>
<proteinExistence type="predicted"/>
<evidence type="ECO:0000313" key="2">
    <source>
        <dbReference type="EMBL" id="RYU84842.1"/>
    </source>
</evidence>
<name>A0A4Q5LGI2_9BACT</name>
<protein>
    <submittedName>
        <fullName evidence="2">Uncharacterized protein</fullName>
    </submittedName>
</protein>
<dbReference type="AlphaFoldDB" id="A0A4Q5LGI2"/>
<evidence type="ECO:0000256" key="1">
    <source>
        <dbReference type="SAM" id="SignalP"/>
    </source>
</evidence>
<keyword evidence="3" id="KW-1185">Reference proteome</keyword>
<feature type="signal peptide" evidence="1">
    <location>
        <begin position="1"/>
        <end position="20"/>
    </location>
</feature>
<organism evidence="2 3">
    <name type="scientific">Hymenobacter persicinus</name>
    <dbReference type="NCBI Taxonomy" id="2025506"/>
    <lineage>
        <taxon>Bacteria</taxon>
        <taxon>Pseudomonadati</taxon>
        <taxon>Bacteroidota</taxon>
        <taxon>Cytophagia</taxon>
        <taxon>Cytophagales</taxon>
        <taxon>Hymenobacteraceae</taxon>
        <taxon>Hymenobacter</taxon>
    </lineage>
</organism>
<dbReference type="Proteomes" id="UP000294155">
    <property type="component" value="Unassembled WGS sequence"/>
</dbReference>
<evidence type="ECO:0000313" key="3">
    <source>
        <dbReference type="Proteomes" id="UP000294155"/>
    </source>
</evidence>
<keyword evidence="1" id="KW-0732">Signal</keyword>
<dbReference type="EMBL" id="SEWE01000001">
    <property type="protein sequence ID" value="RYU84842.1"/>
    <property type="molecule type" value="Genomic_DNA"/>
</dbReference>